<sequence length="474" mass="53411">MAQDNNQNIVIIEQCEIAPPHDSVPSTNLPLTYLDIPWFYCHPIKRIFFYEFPYPTQHFMQQTLPILKHSLSLTLKHFFPFVSKLIAPPHPRIPYIRYINGDSLPFTVAESDANFEALISDSPQDVTDFHPFVPSMPSHVMEEDGTRVIPLMAIQVTVLPDSGFSLCLTFNHLAADGKSLHHFLKFWASVCKAKGDLASVEGSLPLPFHDRDKVKDPKGFKLIYLNELRDPISKDMEFAGLVRDDSSNKVRATLILSRDQIEKLKKWVSIKCTTTYGSRTLRISTFVVTCSLMWATMIKSEESKGNNNCVTKDYDELCYLFLLADCRNNPELSLPSTYFGNCLATGIIAIKRGIIVGENGIIEIANAIEREVRDLKSDVMKKFDTLMSDYKELGKQEKSKLVIAGSPKLNVYDTDFGWGGPKKSESLHIESSGSISLSDCKEKISGIEVGLALERVQMNIFINILEEFLNTIVV</sequence>
<dbReference type="InterPro" id="IPR051504">
    <property type="entry name" value="Plant_metabolite_acyltrans"/>
</dbReference>
<evidence type="ECO:0000256" key="2">
    <source>
        <dbReference type="ARBA" id="ARBA00023315"/>
    </source>
</evidence>
<dbReference type="PANTHER" id="PTHR31625">
    <property type="match status" value="1"/>
</dbReference>
<comment type="caution">
    <text evidence="3">The sequence shown here is derived from an EMBL/GenBank/DDBJ whole genome shotgun (WGS) entry which is preliminary data.</text>
</comment>
<dbReference type="Gene3D" id="3.30.559.10">
    <property type="entry name" value="Chloramphenicol acetyltransferase-like domain"/>
    <property type="match status" value="2"/>
</dbReference>
<dbReference type="Proteomes" id="UP001497480">
    <property type="component" value="Unassembled WGS sequence"/>
</dbReference>
<reference evidence="3 4" key="1">
    <citation type="submission" date="2024-03" db="EMBL/GenBank/DDBJ databases">
        <authorList>
            <person name="Martinez-Hernandez J."/>
        </authorList>
    </citation>
    <scope>NUCLEOTIDE SEQUENCE [LARGE SCALE GENOMIC DNA]</scope>
</reference>
<keyword evidence="4" id="KW-1185">Reference proteome</keyword>
<protein>
    <submittedName>
        <fullName evidence="3">Uncharacterized protein</fullName>
    </submittedName>
</protein>
<dbReference type="Pfam" id="PF02458">
    <property type="entry name" value="Transferase"/>
    <property type="match status" value="1"/>
</dbReference>
<dbReference type="EMBL" id="CAXHTB010000016">
    <property type="protein sequence ID" value="CAL0322670.1"/>
    <property type="molecule type" value="Genomic_DNA"/>
</dbReference>
<evidence type="ECO:0000256" key="1">
    <source>
        <dbReference type="ARBA" id="ARBA00022679"/>
    </source>
</evidence>
<organism evidence="3 4">
    <name type="scientific">Lupinus luteus</name>
    <name type="common">European yellow lupine</name>
    <dbReference type="NCBI Taxonomy" id="3873"/>
    <lineage>
        <taxon>Eukaryota</taxon>
        <taxon>Viridiplantae</taxon>
        <taxon>Streptophyta</taxon>
        <taxon>Embryophyta</taxon>
        <taxon>Tracheophyta</taxon>
        <taxon>Spermatophyta</taxon>
        <taxon>Magnoliopsida</taxon>
        <taxon>eudicotyledons</taxon>
        <taxon>Gunneridae</taxon>
        <taxon>Pentapetalae</taxon>
        <taxon>rosids</taxon>
        <taxon>fabids</taxon>
        <taxon>Fabales</taxon>
        <taxon>Fabaceae</taxon>
        <taxon>Papilionoideae</taxon>
        <taxon>50 kb inversion clade</taxon>
        <taxon>genistoids sensu lato</taxon>
        <taxon>core genistoids</taxon>
        <taxon>Genisteae</taxon>
        <taxon>Lupinus</taxon>
    </lineage>
</organism>
<accession>A0AAV1XLU9</accession>
<dbReference type="GO" id="GO:0016747">
    <property type="term" value="F:acyltransferase activity, transferring groups other than amino-acyl groups"/>
    <property type="evidence" value="ECO:0007669"/>
    <property type="project" value="UniProtKB-ARBA"/>
</dbReference>
<keyword evidence="1" id="KW-0808">Transferase</keyword>
<keyword evidence="2" id="KW-0012">Acyltransferase</keyword>
<dbReference type="InterPro" id="IPR023213">
    <property type="entry name" value="CAT-like_dom_sf"/>
</dbReference>
<gene>
    <name evidence="3" type="ORF">LLUT_LOCUS23730</name>
</gene>
<evidence type="ECO:0000313" key="4">
    <source>
        <dbReference type="Proteomes" id="UP001497480"/>
    </source>
</evidence>
<proteinExistence type="predicted"/>
<dbReference type="AlphaFoldDB" id="A0AAV1XLU9"/>
<name>A0AAV1XLU9_LUPLU</name>
<evidence type="ECO:0000313" key="3">
    <source>
        <dbReference type="EMBL" id="CAL0322670.1"/>
    </source>
</evidence>